<dbReference type="EMBL" id="CP019082">
    <property type="protein sequence ID" value="APW62419.1"/>
    <property type="molecule type" value="Genomic_DNA"/>
</dbReference>
<name>A0A1U7CU44_9BACT</name>
<dbReference type="Gene3D" id="4.10.520.10">
    <property type="entry name" value="IHF-like DNA-binding proteins"/>
    <property type="match status" value="1"/>
</dbReference>
<keyword evidence="6" id="KW-0426">Late protein</keyword>
<proteinExistence type="inferred from homology"/>
<evidence type="ECO:0000256" key="11">
    <source>
        <dbReference type="RuleBase" id="RU003939"/>
    </source>
</evidence>
<evidence type="ECO:0000313" key="13">
    <source>
        <dbReference type="EMBL" id="APW62419.1"/>
    </source>
</evidence>
<dbReference type="GO" id="GO:0006260">
    <property type="term" value="P:DNA replication"/>
    <property type="evidence" value="ECO:0007669"/>
    <property type="project" value="UniProtKB-KW"/>
</dbReference>
<dbReference type="GO" id="GO:0005829">
    <property type="term" value="C:cytosol"/>
    <property type="evidence" value="ECO:0007669"/>
    <property type="project" value="TreeGrafter"/>
</dbReference>
<organism evidence="13 14">
    <name type="scientific">Paludisphaera borealis</name>
    <dbReference type="NCBI Taxonomy" id="1387353"/>
    <lineage>
        <taxon>Bacteria</taxon>
        <taxon>Pseudomonadati</taxon>
        <taxon>Planctomycetota</taxon>
        <taxon>Planctomycetia</taxon>
        <taxon>Isosphaerales</taxon>
        <taxon>Isosphaeraceae</taxon>
        <taxon>Paludisphaera</taxon>
    </lineage>
</organism>
<evidence type="ECO:0000256" key="2">
    <source>
        <dbReference type="ARBA" id="ARBA00010529"/>
    </source>
</evidence>
<dbReference type="SMART" id="SM00411">
    <property type="entry name" value="BHL"/>
    <property type="match status" value="1"/>
</dbReference>
<feature type="compositionally biased region" description="Low complexity" evidence="12">
    <location>
        <begin position="7"/>
        <end position="29"/>
    </location>
</feature>
<comment type="similarity">
    <text evidence="2 11">Belongs to the bacterial histone-like protein family.</text>
</comment>
<evidence type="ECO:0000256" key="9">
    <source>
        <dbReference type="ARBA" id="ARBA00033227"/>
    </source>
</evidence>
<evidence type="ECO:0000256" key="3">
    <source>
        <dbReference type="ARBA" id="ARBA00011738"/>
    </source>
</evidence>
<dbReference type="CDD" id="cd13834">
    <property type="entry name" value="HU_like"/>
    <property type="match status" value="1"/>
</dbReference>
<keyword evidence="7 13" id="KW-0238">DNA-binding</keyword>
<evidence type="ECO:0000256" key="5">
    <source>
        <dbReference type="ARBA" id="ARBA00022705"/>
    </source>
</evidence>
<dbReference type="AlphaFoldDB" id="A0A1U7CU44"/>
<dbReference type="InterPro" id="IPR000119">
    <property type="entry name" value="Hist_DNA-bd"/>
</dbReference>
<dbReference type="SUPFAM" id="SSF47729">
    <property type="entry name" value="IHF-like DNA-binding proteins"/>
    <property type="match status" value="1"/>
</dbReference>
<dbReference type="PANTHER" id="PTHR33175:SF13">
    <property type="entry name" value="HISTONE-LIKE PROTEIN"/>
    <property type="match status" value="1"/>
</dbReference>
<dbReference type="PANTHER" id="PTHR33175">
    <property type="entry name" value="DNA-BINDING PROTEIN HU"/>
    <property type="match status" value="1"/>
</dbReference>
<dbReference type="RefSeq" id="WP_076348509.1">
    <property type="nucleotide sequence ID" value="NZ_CP019082.1"/>
</dbReference>
<keyword evidence="5" id="KW-0235">DNA replication</keyword>
<evidence type="ECO:0000256" key="7">
    <source>
        <dbReference type="ARBA" id="ARBA00023125"/>
    </source>
</evidence>
<dbReference type="STRING" id="1387353.BSF38_03960"/>
<dbReference type="KEGG" id="pbor:BSF38_03960"/>
<sequence length="125" mass="13143">MAKKAAAKAAPKAAETKPAAVEKPAAKPATKTEIFSALADKTQLSKKDVASVFDGLVELLGKELGKKGPGLFVIPGVLKIKVVHKPATKARPGFNPATKEQITIKAKPARKAIKILPLKALKDMI</sequence>
<feature type="region of interest" description="Disordered" evidence="12">
    <location>
        <begin position="1"/>
        <end position="29"/>
    </location>
</feature>
<comment type="subcellular location">
    <subcellularLocation>
        <location evidence="1">Virion</location>
    </subcellularLocation>
</comment>
<dbReference type="GO" id="GO:0030527">
    <property type="term" value="F:structural constituent of chromatin"/>
    <property type="evidence" value="ECO:0007669"/>
    <property type="project" value="InterPro"/>
</dbReference>
<protein>
    <recommendedName>
        <fullName evidence="4">Viral histone-like protein</fullName>
    </recommendedName>
    <alternativeName>
        <fullName evidence="9">DNA-binding protein pA104R</fullName>
    </alternativeName>
    <alternativeName>
        <fullName evidence="8">pA104R</fullName>
    </alternativeName>
</protein>
<evidence type="ECO:0000256" key="4">
    <source>
        <dbReference type="ARBA" id="ARBA00016145"/>
    </source>
</evidence>
<accession>A0A1U7CU44</accession>
<dbReference type="OrthoDB" id="331625at2"/>
<comment type="function">
    <text evidence="10">DNA-binding protein that plays a critical role in nucleoid compaction, genome replication and DNA replication and transcription. Binds to both ssDNA and dsDNA with a binding site covering about 15 nucleotides. Displays DNA-supercoiling activity only when associated with the viral DNA topoisomerase 2.</text>
</comment>
<dbReference type="InterPro" id="IPR010992">
    <property type="entry name" value="IHF-like_DNA-bd_dom_sf"/>
</dbReference>
<reference evidence="14" key="1">
    <citation type="submission" date="2016-12" db="EMBL/GenBank/DDBJ databases">
        <title>Comparative genomics of four Isosphaeraceae planctomycetes: a common pool of plasmids and glycoside hydrolase genes.</title>
        <authorList>
            <person name="Ivanova A."/>
        </authorList>
    </citation>
    <scope>NUCLEOTIDE SEQUENCE [LARGE SCALE GENOMIC DNA]</scope>
    <source>
        <strain evidence="14">PX4</strain>
    </source>
</reference>
<evidence type="ECO:0000256" key="8">
    <source>
        <dbReference type="ARBA" id="ARBA00033120"/>
    </source>
</evidence>
<evidence type="ECO:0000256" key="6">
    <source>
        <dbReference type="ARBA" id="ARBA00022921"/>
    </source>
</evidence>
<comment type="subunit">
    <text evidence="3">Homodimer.</text>
</comment>
<gene>
    <name evidence="13" type="ORF">BSF38_03960</name>
</gene>
<evidence type="ECO:0000256" key="10">
    <source>
        <dbReference type="ARBA" id="ARBA00046140"/>
    </source>
</evidence>
<dbReference type="Pfam" id="PF00216">
    <property type="entry name" value="Bac_DNA_binding"/>
    <property type="match status" value="1"/>
</dbReference>
<dbReference type="Proteomes" id="UP000186309">
    <property type="component" value="Chromosome"/>
</dbReference>
<keyword evidence="14" id="KW-1185">Reference proteome</keyword>
<evidence type="ECO:0000256" key="1">
    <source>
        <dbReference type="ARBA" id="ARBA00004328"/>
    </source>
</evidence>
<dbReference type="GO" id="GO:0003677">
    <property type="term" value="F:DNA binding"/>
    <property type="evidence" value="ECO:0007669"/>
    <property type="project" value="UniProtKB-KW"/>
</dbReference>
<evidence type="ECO:0000313" key="14">
    <source>
        <dbReference type="Proteomes" id="UP000186309"/>
    </source>
</evidence>
<evidence type="ECO:0000256" key="12">
    <source>
        <dbReference type="SAM" id="MobiDB-lite"/>
    </source>
</evidence>